<proteinExistence type="inferred from homology"/>
<keyword evidence="9" id="KW-0969">Cilium</keyword>
<dbReference type="PANTHER" id="PTHR34933:SF1">
    <property type="entry name" value="FLAGELLAR L-RING PROTEIN"/>
    <property type="match status" value="1"/>
</dbReference>
<keyword evidence="5 7" id="KW-0975">Bacterial flagellum</keyword>
<evidence type="ECO:0000256" key="5">
    <source>
        <dbReference type="ARBA" id="ARBA00023143"/>
    </source>
</evidence>
<evidence type="ECO:0000256" key="1">
    <source>
        <dbReference type="ARBA" id="ARBA00002591"/>
    </source>
</evidence>
<dbReference type="RefSeq" id="WP_318654316.1">
    <property type="nucleotide sequence ID" value="NZ_AP025592.1"/>
</dbReference>
<keyword evidence="9" id="KW-0282">Flagellum</keyword>
<keyword evidence="10" id="KW-1185">Reference proteome</keyword>
<evidence type="ECO:0000256" key="2">
    <source>
        <dbReference type="ARBA" id="ARBA00006929"/>
    </source>
</evidence>
<sequence>MKRLAPLLLALAAGCAAQTHIGEYKPKRREYESPPAAASDKEASPGSLWRDGRSASLLFTDARALRENDLVVVKVEEIADAKRSADTELTHNSQIAAFAALMKAQGVATTTPQLSIESSVQNGFTGDGSTGRTERFVATVPAIVRKVLPNGNLFVEGHRVILVNAEEHHFYISGVVRPIDIDGDNSVKSSMVADAEIEFTGRGILTDNQKQGWFQRWFGWIWPF</sequence>
<dbReference type="Pfam" id="PF02107">
    <property type="entry name" value="FlgH"/>
    <property type="match status" value="1"/>
</dbReference>
<organism evidence="9 10">
    <name type="scientific">Anaeromyxobacter paludicola</name>
    <dbReference type="NCBI Taxonomy" id="2918171"/>
    <lineage>
        <taxon>Bacteria</taxon>
        <taxon>Pseudomonadati</taxon>
        <taxon>Myxococcota</taxon>
        <taxon>Myxococcia</taxon>
        <taxon>Myxococcales</taxon>
        <taxon>Cystobacterineae</taxon>
        <taxon>Anaeromyxobacteraceae</taxon>
        <taxon>Anaeromyxobacter</taxon>
    </lineage>
</organism>
<dbReference type="PRINTS" id="PR01008">
    <property type="entry name" value="FLGLRINGFLGH"/>
</dbReference>
<dbReference type="HAMAP" id="MF_00415">
    <property type="entry name" value="FlgH"/>
    <property type="match status" value="1"/>
</dbReference>
<keyword evidence="7" id="KW-0449">Lipoprotein</keyword>
<comment type="subcellular location">
    <subcellularLocation>
        <location evidence="7">Cell outer membrane</location>
        <topology evidence="7">Lipid-anchor</topology>
    </subcellularLocation>
    <subcellularLocation>
        <location evidence="7">Bacterial flagellum basal body</location>
    </subcellularLocation>
</comment>
<dbReference type="PROSITE" id="PS51257">
    <property type="entry name" value="PROKAR_LIPOPROTEIN"/>
    <property type="match status" value="1"/>
</dbReference>
<evidence type="ECO:0000313" key="10">
    <source>
        <dbReference type="Proteomes" id="UP001162734"/>
    </source>
</evidence>
<dbReference type="EMBL" id="AP025592">
    <property type="protein sequence ID" value="BDG08007.1"/>
    <property type="molecule type" value="Genomic_DNA"/>
</dbReference>
<keyword evidence="9" id="KW-0966">Cell projection</keyword>
<evidence type="ECO:0000256" key="4">
    <source>
        <dbReference type="ARBA" id="ARBA00023136"/>
    </source>
</evidence>
<keyword evidence="4 7" id="KW-0472">Membrane</keyword>
<feature type="region of interest" description="Disordered" evidence="8">
    <location>
        <begin position="26"/>
        <end position="48"/>
    </location>
</feature>
<evidence type="ECO:0000313" key="9">
    <source>
        <dbReference type="EMBL" id="BDG08007.1"/>
    </source>
</evidence>
<evidence type="ECO:0000256" key="8">
    <source>
        <dbReference type="SAM" id="MobiDB-lite"/>
    </source>
</evidence>
<comment type="similarity">
    <text evidence="2 7">Belongs to the FlgH family.</text>
</comment>
<keyword evidence="3 7" id="KW-0732">Signal</keyword>
<evidence type="ECO:0000256" key="7">
    <source>
        <dbReference type="HAMAP-Rule" id="MF_00415"/>
    </source>
</evidence>
<keyword evidence="6 7" id="KW-0998">Cell outer membrane</keyword>
<dbReference type="PANTHER" id="PTHR34933">
    <property type="entry name" value="FLAGELLAR L-RING PROTEIN"/>
    <property type="match status" value="1"/>
</dbReference>
<name>A0ABM7X861_9BACT</name>
<gene>
    <name evidence="7 9" type="primary">flgH</name>
    <name evidence="9" type="ORF">AMPC_11200</name>
</gene>
<protein>
    <recommendedName>
        <fullName evidence="7">Flagellar L-ring protein</fullName>
    </recommendedName>
    <alternativeName>
        <fullName evidence="7">Basal body L-ring protein</fullName>
    </alternativeName>
</protein>
<dbReference type="Proteomes" id="UP001162734">
    <property type="component" value="Chromosome"/>
</dbReference>
<reference evidence="10" key="1">
    <citation type="journal article" date="2022" name="Int. J. Syst. Evol. Microbiol.">
        <title>Anaeromyxobacter oryzae sp. nov., Anaeromyxobacter diazotrophicus sp. nov. and Anaeromyxobacter paludicola sp. nov., isolated from paddy soils.</title>
        <authorList>
            <person name="Itoh H."/>
            <person name="Xu Z."/>
            <person name="Mise K."/>
            <person name="Masuda Y."/>
            <person name="Ushijima N."/>
            <person name="Hayakawa C."/>
            <person name="Shiratori Y."/>
            <person name="Senoo K."/>
        </authorList>
    </citation>
    <scope>NUCLEOTIDE SEQUENCE [LARGE SCALE GENOMIC DNA]</scope>
    <source>
        <strain evidence="10">Red630</strain>
    </source>
</reference>
<accession>A0ABM7X861</accession>
<evidence type="ECO:0000256" key="3">
    <source>
        <dbReference type="ARBA" id="ARBA00022729"/>
    </source>
</evidence>
<comment type="function">
    <text evidence="1 7">Assembles around the rod to form the L-ring and probably protects the motor/basal body from shearing forces during rotation.</text>
</comment>
<comment type="subunit">
    <text evidence="7">The basal body constitutes a major portion of the flagellar organelle and consists of four rings (L,P,S, and M) mounted on a central rod.</text>
</comment>
<evidence type="ECO:0000256" key="6">
    <source>
        <dbReference type="ARBA" id="ARBA00023237"/>
    </source>
</evidence>
<dbReference type="InterPro" id="IPR000527">
    <property type="entry name" value="Flag_Lring"/>
</dbReference>